<feature type="region of interest" description="Disordered" evidence="1">
    <location>
        <begin position="84"/>
        <end position="172"/>
    </location>
</feature>
<dbReference type="EMBL" id="BFEA01000463">
    <property type="protein sequence ID" value="GBG84077.1"/>
    <property type="molecule type" value="Genomic_DNA"/>
</dbReference>
<proteinExistence type="predicted"/>
<comment type="caution">
    <text evidence="2">The sequence shown here is derived from an EMBL/GenBank/DDBJ whole genome shotgun (WGS) entry which is preliminary data.</text>
</comment>
<sequence>MHVSRTLIVDHNSDGRRPMTVATNVPTKGLSSASMNRQQEVAMKDFGAAAADSVQRGVMGGTTAAESPSIIEQIIARVSNMRATGNDERSGVGNVGCEEEGKVDCDDKDDSDSDDEEEDNVQEVTTRGGKEKSSKGRGKGETSASENGEGKGSDGCGTQSSGSPPHGKRKNARQLAFDSVTDVMKTHSTIVADSVDRASKRQYEVLQRQCNIMEREAMTQERQCEVLDTGQRMLCDALLKIASALSR</sequence>
<name>A0A388LP18_CHABU</name>
<evidence type="ECO:0000313" key="3">
    <source>
        <dbReference type="Proteomes" id="UP000265515"/>
    </source>
</evidence>
<feature type="compositionally biased region" description="Acidic residues" evidence="1">
    <location>
        <begin position="106"/>
        <end position="121"/>
    </location>
</feature>
<organism evidence="2 3">
    <name type="scientific">Chara braunii</name>
    <name type="common">Braun's stonewort</name>
    <dbReference type="NCBI Taxonomy" id="69332"/>
    <lineage>
        <taxon>Eukaryota</taxon>
        <taxon>Viridiplantae</taxon>
        <taxon>Streptophyta</taxon>
        <taxon>Charophyceae</taxon>
        <taxon>Charales</taxon>
        <taxon>Characeae</taxon>
        <taxon>Chara</taxon>
    </lineage>
</organism>
<feature type="compositionally biased region" description="Basic and acidic residues" evidence="1">
    <location>
        <begin position="128"/>
        <end position="140"/>
    </location>
</feature>
<gene>
    <name evidence="2" type="ORF">CBR_g37952</name>
</gene>
<protein>
    <submittedName>
        <fullName evidence="2">Uncharacterized protein</fullName>
    </submittedName>
</protein>
<evidence type="ECO:0000313" key="2">
    <source>
        <dbReference type="EMBL" id="GBG84077.1"/>
    </source>
</evidence>
<accession>A0A388LP18</accession>
<reference evidence="2 3" key="1">
    <citation type="journal article" date="2018" name="Cell">
        <title>The Chara Genome: Secondary Complexity and Implications for Plant Terrestrialization.</title>
        <authorList>
            <person name="Nishiyama T."/>
            <person name="Sakayama H."/>
            <person name="Vries J.D."/>
            <person name="Buschmann H."/>
            <person name="Saint-Marcoux D."/>
            <person name="Ullrich K.K."/>
            <person name="Haas F.B."/>
            <person name="Vanderstraeten L."/>
            <person name="Becker D."/>
            <person name="Lang D."/>
            <person name="Vosolsobe S."/>
            <person name="Rombauts S."/>
            <person name="Wilhelmsson P.K.I."/>
            <person name="Janitza P."/>
            <person name="Kern R."/>
            <person name="Heyl A."/>
            <person name="Rumpler F."/>
            <person name="Villalobos L.I.A.C."/>
            <person name="Clay J.M."/>
            <person name="Skokan R."/>
            <person name="Toyoda A."/>
            <person name="Suzuki Y."/>
            <person name="Kagoshima H."/>
            <person name="Schijlen E."/>
            <person name="Tajeshwar N."/>
            <person name="Catarino B."/>
            <person name="Hetherington A.J."/>
            <person name="Saltykova A."/>
            <person name="Bonnot C."/>
            <person name="Breuninger H."/>
            <person name="Symeonidi A."/>
            <person name="Radhakrishnan G.V."/>
            <person name="Van Nieuwerburgh F."/>
            <person name="Deforce D."/>
            <person name="Chang C."/>
            <person name="Karol K.G."/>
            <person name="Hedrich R."/>
            <person name="Ulvskov P."/>
            <person name="Glockner G."/>
            <person name="Delwiche C.F."/>
            <person name="Petrasek J."/>
            <person name="Van de Peer Y."/>
            <person name="Friml J."/>
            <person name="Beilby M."/>
            <person name="Dolan L."/>
            <person name="Kohara Y."/>
            <person name="Sugano S."/>
            <person name="Fujiyama A."/>
            <person name="Delaux P.-M."/>
            <person name="Quint M."/>
            <person name="TheiBen G."/>
            <person name="Hagemann M."/>
            <person name="Harholt J."/>
            <person name="Dunand C."/>
            <person name="Zachgo S."/>
            <person name="Langdale J."/>
            <person name="Maumus F."/>
            <person name="Straeten D.V.D."/>
            <person name="Gould S.B."/>
            <person name="Rensing S.A."/>
        </authorList>
    </citation>
    <scope>NUCLEOTIDE SEQUENCE [LARGE SCALE GENOMIC DNA]</scope>
    <source>
        <strain evidence="2 3">S276</strain>
    </source>
</reference>
<dbReference type="Proteomes" id="UP000265515">
    <property type="component" value="Unassembled WGS sequence"/>
</dbReference>
<dbReference type="Gramene" id="GBG84077">
    <property type="protein sequence ID" value="GBG84077"/>
    <property type="gene ID" value="CBR_g37952"/>
</dbReference>
<evidence type="ECO:0000256" key="1">
    <source>
        <dbReference type="SAM" id="MobiDB-lite"/>
    </source>
</evidence>
<keyword evidence="3" id="KW-1185">Reference proteome</keyword>
<dbReference type="AlphaFoldDB" id="A0A388LP18"/>